<feature type="region of interest" description="Disordered" evidence="1">
    <location>
        <begin position="257"/>
        <end position="322"/>
    </location>
</feature>
<reference evidence="5 6" key="1">
    <citation type="journal article" date="2018" name="BMC Genomics">
        <title>Genomic evidence for intraspecific hybridization in a clonal and extremely halotolerant yeast.</title>
        <authorList>
            <person name="Gostincar C."/>
            <person name="Stajich J.E."/>
            <person name="Zupancic J."/>
            <person name="Zalar P."/>
            <person name="Gunde-Cimerman N."/>
        </authorList>
    </citation>
    <scope>NUCLEOTIDE SEQUENCE [LARGE SCALE GENOMIC DNA]</scope>
    <source>
        <strain evidence="4 6">EXF-6654</strain>
        <strain evidence="3 5">EXF-6656</strain>
    </source>
</reference>
<accession>A0A3M6WWH2</accession>
<dbReference type="Pfam" id="PF25534">
    <property type="entry name" value="DUF7918"/>
    <property type="match status" value="1"/>
</dbReference>
<sequence>MAIHPNVPGLTVGIDVAGQDRPEHDGDDTQDSSSNTATKYIEAVSGAEFAISYRLDTNVFAFAGHAMSISVYCDGDPAGRTLVPPNVTISGTRNSIRHHIQESINGDLIRRPMMFSDLTTSEAEVNKDLFSKLKTVGTIVVKWHTGKIVPFTRTSAPSPFSGAKVANGKVPEKNLKGQAITHQTAPYAVMAGSSGKEDYPISPFDALGSPLQPSNSGTARMVTALQSMGILPRSPSPIPLEDRNIEDLDPEEMRELLRRQQRQRESSEVAIKREIKRERSEFEDDDDDDDGDDVEIVDRPEKKPRLDVDDPGTEVVDLCGDD</sequence>
<dbReference type="PANTHER" id="PTHR36223">
    <property type="entry name" value="BETA-LACTAMASE-TYPE TRANSPEPTIDASE FOLD DOMAIN CONTAINING PROTEIN"/>
    <property type="match status" value="1"/>
</dbReference>
<dbReference type="EMBL" id="QWIJ01000385">
    <property type="protein sequence ID" value="RMX82984.1"/>
    <property type="molecule type" value="Genomic_DNA"/>
</dbReference>
<dbReference type="InterPro" id="IPR057678">
    <property type="entry name" value="DUF7918"/>
</dbReference>
<evidence type="ECO:0000313" key="5">
    <source>
        <dbReference type="Proteomes" id="UP000281245"/>
    </source>
</evidence>
<feature type="compositionally biased region" description="Basic and acidic residues" evidence="1">
    <location>
        <begin position="296"/>
        <end position="308"/>
    </location>
</feature>
<dbReference type="EMBL" id="QWIK01000282">
    <property type="protein sequence ID" value="RMY09048.1"/>
    <property type="molecule type" value="Genomic_DNA"/>
</dbReference>
<dbReference type="PANTHER" id="PTHR36223:SF1">
    <property type="entry name" value="TRANSCRIPTION ELONGATION FACTOR EAF N-TERMINAL DOMAIN-CONTAINING PROTEIN"/>
    <property type="match status" value="1"/>
</dbReference>
<proteinExistence type="predicted"/>
<feature type="region of interest" description="Disordered" evidence="1">
    <location>
        <begin position="230"/>
        <end position="249"/>
    </location>
</feature>
<feature type="domain" description="DUF7918" evidence="2">
    <location>
        <begin position="9"/>
        <end position="185"/>
    </location>
</feature>
<organism evidence="3 5">
    <name type="scientific">Hortaea werneckii</name>
    <name type="common">Black yeast</name>
    <name type="synonym">Cladosporium werneckii</name>
    <dbReference type="NCBI Taxonomy" id="91943"/>
    <lineage>
        <taxon>Eukaryota</taxon>
        <taxon>Fungi</taxon>
        <taxon>Dikarya</taxon>
        <taxon>Ascomycota</taxon>
        <taxon>Pezizomycotina</taxon>
        <taxon>Dothideomycetes</taxon>
        <taxon>Dothideomycetidae</taxon>
        <taxon>Mycosphaerellales</taxon>
        <taxon>Teratosphaeriaceae</taxon>
        <taxon>Hortaea</taxon>
    </lineage>
</organism>
<evidence type="ECO:0000313" key="3">
    <source>
        <dbReference type="EMBL" id="RMX82984.1"/>
    </source>
</evidence>
<dbReference type="OrthoDB" id="3364132at2759"/>
<dbReference type="Proteomes" id="UP000281245">
    <property type="component" value="Unassembled WGS sequence"/>
</dbReference>
<name>A0A3M6WWH2_HORWE</name>
<feature type="compositionally biased region" description="Basic and acidic residues" evidence="1">
    <location>
        <begin position="240"/>
        <end position="249"/>
    </location>
</feature>
<evidence type="ECO:0000256" key="1">
    <source>
        <dbReference type="SAM" id="MobiDB-lite"/>
    </source>
</evidence>
<comment type="caution">
    <text evidence="3">The sequence shown here is derived from an EMBL/GenBank/DDBJ whole genome shotgun (WGS) entry which is preliminary data.</text>
</comment>
<protein>
    <recommendedName>
        <fullName evidence="2">DUF7918 domain-containing protein</fullName>
    </recommendedName>
</protein>
<evidence type="ECO:0000313" key="6">
    <source>
        <dbReference type="Proteomes" id="UP000282582"/>
    </source>
</evidence>
<evidence type="ECO:0000259" key="2">
    <source>
        <dbReference type="Pfam" id="PF25534"/>
    </source>
</evidence>
<dbReference type="Proteomes" id="UP000282582">
    <property type="component" value="Unassembled WGS sequence"/>
</dbReference>
<gene>
    <name evidence="4" type="ORF">D0868_04456</name>
    <name evidence="3" type="ORF">D0869_05652</name>
</gene>
<dbReference type="AlphaFoldDB" id="A0A3M6WWH2"/>
<feature type="compositionally biased region" description="Basic and acidic residues" evidence="1">
    <location>
        <begin position="257"/>
        <end position="280"/>
    </location>
</feature>
<evidence type="ECO:0000313" key="4">
    <source>
        <dbReference type="EMBL" id="RMY09048.1"/>
    </source>
</evidence>
<feature type="compositionally biased region" description="Acidic residues" evidence="1">
    <location>
        <begin position="281"/>
        <end position="295"/>
    </location>
</feature>
<feature type="region of interest" description="Disordered" evidence="1">
    <location>
        <begin position="1"/>
        <end position="36"/>
    </location>
</feature>